<dbReference type="Proteomes" id="UP000286208">
    <property type="component" value="Unassembled WGS sequence"/>
</dbReference>
<name>A0A438BCQ2_9NOCA</name>
<dbReference type="PANTHER" id="PTHR43594:SF1">
    <property type="entry name" value="QUERCETIN 2,3-DIOXYGENASE PA2418-RELATED"/>
    <property type="match status" value="1"/>
</dbReference>
<dbReference type="AlphaFoldDB" id="A0A438BCQ2"/>
<organism evidence="4 5">
    <name type="scientific">Prescottella agglutinans</name>
    <dbReference type="NCBI Taxonomy" id="1644129"/>
    <lineage>
        <taxon>Bacteria</taxon>
        <taxon>Bacillati</taxon>
        <taxon>Actinomycetota</taxon>
        <taxon>Actinomycetes</taxon>
        <taxon>Mycobacteriales</taxon>
        <taxon>Nocardiaceae</taxon>
        <taxon>Prescottella</taxon>
    </lineage>
</organism>
<comment type="similarity">
    <text evidence="1">Belongs to the pirin family.</text>
</comment>
<dbReference type="Gene3D" id="2.60.120.10">
    <property type="entry name" value="Jelly Rolls"/>
    <property type="match status" value="2"/>
</dbReference>
<dbReference type="Pfam" id="PF05726">
    <property type="entry name" value="Pirin_C"/>
    <property type="match status" value="1"/>
</dbReference>
<dbReference type="InterPro" id="IPR053186">
    <property type="entry name" value="QDO-related"/>
</dbReference>
<feature type="domain" description="Pirin C-terminal" evidence="3">
    <location>
        <begin position="209"/>
        <end position="310"/>
    </location>
</feature>
<dbReference type="InterPro" id="IPR008778">
    <property type="entry name" value="Pirin_C_dom"/>
</dbReference>
<gene>
    <name evidence="4" type="ORF">EGT67_14255</name>
</gene>
<feature type="domain" description="Pirin N-terminal" evidence="2">
    <location>
        <begin position="68"/>
        <end position="141"/>
    </location>
</feature>
<dbReference type="SUPFAM" id="SSF51182">
    <property type="entry name" value="RmlC-like cupins"/>
    <property type="match status" value="1"/>
</dbReference>
<dbReference type="OrthoDB" id="321327at2"/>
<comment type="caution">
    <text evidence="4">The sequence shown here is derived from an EMBL/GenBank/DDBJ whole genome shotgun (WGS) entry which is preliminary data.</text>
</comment>
<dbReference type="Pfam" id="PF02678">
    <property type="entry name" value="Pirin"/>
    <property type="match status" value="1"/>
</dbReference>
<dbReference type="PANTHER" id="PTHR43594">
    <property type="entry name" value="QUERCETIN 2,3-DIOXYGENASE"/>
    <property type="match status" value="1"/>
</dbReference>
<evidence type="ECO:0000313" key="4">
    <source>
        <dbReference type="EMBL" id="RVW08692.1"/>
    </source>
</evidence>
<dbReference type="EMBL" id="RKLP01000007">
    <property type="protein sequence ID" value="RVW08692.1"/>
    <property type="molecule type" value="Genomic_DNA"/>
</dbReference>
<dbReference type="InterPro" id="IPR003829">
    <property type="entry name" value="Pirin_N_dom"/>
</dbReference>
<protein>
    <submittedName>
        <fullName evidence="4">Pirin family protein</fullName>
    </submittedName>
</protein>
<reference evidence="4 5" key="1">
    <citation type="submission" date="2018-11" db="EMBL/GenBank/DDBJ databases">
        <title>Rhodococcus spongicola sp. nov. and Rhodococcus xishaensis sp. nov. from marine sponges.</title>
        <authorList>
            <person name="Li L."/>
            <person name="Lin H.W."/>
        </authorList>
    </citation>
    <scope>NUCLEOTIDE SEQUENCE [LARGE SCALE GENOMIC DNA]</scope>
    <source>
        <strain evidence="4 5">CCTCC AB2014297</strain>
    </source>
</reference>
<dbReference type="RefSeq" id="WP_127916745.1">
    <property type="nucleotide sequence ID" value="NZ_RKLP01000007.1"/>
</dbReference>
<proteinExistence type="inferred from homology"/>
<evidence type="ECO:0000313" key="5">
    <source>
        <dbReference type="Proteomes" id="UP000286208"/>
    </source>
</evidence>
<evidence type="ECO:0000259" key="2">
    <source>
        <dbReference type="Pfam" id="PF02678"/>
    </source>
</evidence>
<dbReference type="InterPro" id="IPR011051">
    <property type="entry name" value="RmlC_Cupin_sf"/>
</dbReference>
<evidence type="ECO:0000256" key="1">
    <source>
        <dbReference type="RuleBase" id="RU003457"/>
    </source>
</evidence>
<evidence type="ECO:0000259" key="3">
    <source>
        <dbReference type="Pfam" id="PF05726"/>
    </source>
</evidence>
<dbReference type="InterPro" id="IPR014710">
    <property type="entry name" value="RmlC-like_jellyroll"/>
</dbReference>
<accession>A0A438BCQ2</accession>
<keyword evidence="5" id="KW-1185">Reference proteome</keyword>
<sequence>MSSSTRTGQVFRLGGPWPALDPFLFAVHHVDHYPPGTPDMTPAVDVSDRPLGQDFGNPSGWNMYHGTTVPGFPAHPHRGFETVTVVRRGFVDHADSTGAGARYGGGDVQWVTAGGGVSHSEMFPLLNQDGDNDFELYQIWLNLPARSKSAPAEFTMLWNEDIPDVTVDGGSAAARVRVIAGRFGDRDPLAPPANSWAAETDSDVAIWLVDLEPGAAIDLPAAASADARRVLYVHGDGARVDIDGAAVESGWGYAPDDSGALSLQAATASTVLLLQGVPIGEPVAAQGPFVMNTDREIAQAFDDYRRTRFGGWPWPTEAPVYARETGRFARYGDGRLVRPDAAPTDAPDPTPA</sequence>